<name>A0A284QKX7_ARMOS</name>
<protein>
    <submittedName>
        <fullName evidence="2">Uncharacterized protein</fullName>
    </submittedName>
</protein>
<gene>
    <name evidence="2" type="ORF">ARMOST_00362</name>
</gene>
<proteinExistence type="predicted"/>
<accession>A0A284QKX7</accession>
<dbReference type="OrthoDB" id="10525418at2759"/>
<evidence type="ECO:0000313" key="2">
    <source>
        <dbReference type="EMBL" id="SJK97112.1"/>
    </source>
</evidence>
<organism evidence="2 3">
    <name type="scientific">Armillaria ostoyae</name>
    <name type="common">Armillaria root rot fungus</name>
    <dbReference type="NCBI Taxonomy" id="47428"/>
    <lineage>
        <taxon>Eukaryota</taxon>
        <taxon>Fungi</taxon>
        <taxon>Dikarya</taxon>
        <taxon>Basidiomycota</taxon>
        <taxon>Agaricomycotina</taxon>
        <taxon>Agaricomycetes</taxon>
        <taxon>Agaricomycetidae</taxon>
        <taxon>Agaricales</taxon>
        <taxon>Marasmiineae</taxon>
        <taxon>Physalacriaceae</taxon>
        <taxon>Armillaria</taxon>
    </lineage>
</organism>
<sequence>MESDSAINRKPLRRELRRATELGSSKETPRSLRELRVFNNRCSDRMVSLYVPNPVFQAPSTSSAFSSLQSHPPYPHPVQTTNHQHRLLNHVFDNDLRLNTLKDGPKYHKMSKVTLCSQSRFKIVAWTTELASSYAASSLRRIVVIRYGQRVVPGRNEELKGLPDRTSEPLSLSCPRANNYLSALVPTAQLREEQPLAVFGLHTDVRIRCPVTTCFTRQEVPADTSCCYRRNEECAPYRACLSRY</sequence>
<dbReference type="AlphaFoldDB" id="A0A284QKX7"/>
<dbReference type="Proteomes" id="UP000219338">
    <property type="component" value="Unassembled WGS sequence"/>
</dbReference>
<keyword evidence="3" id="KW-1185">Reference proteome</keyword>
<evidence type="ECO:0000256" key="1">
    <source>
        <dbReference type="SAM" id="MobiDB-lite"/>
    </source>
</evidence>
<reference evidence="3" key="1">
    <citation type="journal article" date="2017" name="Nat. Ecol. Evol.">
        <title>Genome expansion and lineage-specific genetic innovations in the forest pathogenic fungi Armillaria.</title>
        <authorList>
            <person name="Sipos G."/>
            <person name="Prasanna A.N."/>
            <person name="Walter M.C."/>
            <person name="O'Connor E."/>
            <person name="Balint B."/>
            <person name="Krizsan K."/>
            <person name="Kiss B."/>
            <person name="Hess J."/>
            <person name="Varga T."/>
            <person name="Slot J."/>
            <person name="Riley R."/>
            <person name="Boka B."/>
            <person name="Rigling D."/>
            <person name="Barry K."/>
            <person name="Lee J."/>
            <person name="Mihaltcheva S."/>
            <person name="LaButti K."/>
            <person name="Lipzen A."/>
            <person name="Waldron R."/>
            <person name="Moloney N.M."/>
            <person name="Sperisen C."/>
            <person name="Kredics L."/>
            <person name="Vagvoelgyi C."/>
            <person name="Patrignani A."/>
            <person name="Fitzpatrick D."/>
            <person name="Nagy I."/>
            <person name="Doyle S."/>
            <person name="Anderson J.B."/>
            <person name="Grigoriev I.V."/>
            <person name="Gueldener U."/>
            <person name="Muensterkoetter M."/>
            <person name="Nagy L.G."/>
        </authorList>
    </citation>
    <scope>NUCLEOTIDE SEQUENCE [LARGE SCALE GENOMIC DNA]</scope>
    <source>
        <strain evidence="3">C18/9</strain>
    </source>
</reference>
<dbReference type="EMBL" id="FUEG01000001">
    <property type="protein sequence ID" value="SJK97112.1"/>
    <property type="molecule type" value="Genomic_DNA"/>
</dbReference>
<feature type="region of interest" description="Disordered" evidence="1">
    <location>
        <begin position="1"/>
        <end position="29"/>
    </location>
</feature>
<evidence type="ECO:0000313" key="3">
    <source>
        <dbReference type="Proteomes" id="UP000219338"/>
    </source>
</evidence>